<dbReference type="AlphaFoldDB" id="A0A167V7P2"/>
<accession>A0A167V7P2</accession>
<keyword evidence="7" id="KW-1185">Reference proteome</keyword>
<comment type="subcellular location">
    <subcellularLocation>
        <location evidence="1">Membrane</location>
    </subcellularLocation>
</comment>
<keyword evidence="6" id="KW-0378">Hydrolase</keyword>
<feature type="compositionally biased region" description="Polar residues" evidence="5">
    <location>
        <begin position="51"/>
        <end position="68"/>
    </location>
</feature>
<dbReference type="GO" id="GO:0005789">
    <property type="term" value="C:endoplasmic reticulum membrane"/>
    <property type="evidence" value="ECO:0007669"/>
    <property type="project" value="TreeGrafter"/>
</dbReference>
<keyword evidence="3" id="KW-0325">Glycoprotein</keyword>
<dbReference type="GO" id="GO:0005886">
    <property type="term" value="C:plasma membrane"/>
    <property type="evidence" value="ECO:0007669"/>
    <property type="project" value="TreeGrafter"/>
</dbReference>
<dbReference type="EMBL" id="KV417893">
    <property type="protein sequence ID" value="KZP04728.1"/>
    <property type="molecule type" value="Genomic_DNA"/>
</dbReference>
<sequence>MFESRRGLYAQAPNNLSSATSLLLRSARGEQTACQLSGLFAHGPKLPVHDTPNSSNLQSPDTFGTAASGTDVRAGHIEEDDILYSPDPRQDRARDKTDNVFTSRGLEHGLSVRLVDLDTPLGACTTTSYGDGSERLLIFSDKFNTDRGALYPGDDLYGEAHNDKYAQLGGMFENQNYYILQMTWSGAIPWPLPPATDPWRSLCPRSRHGPDHHGGMMSSWNKFCYTGGMVEMAVSPPGAANIVGLWLACWMAGNLGRAGYGTSLEGTWPYTYDECDVGTTPNQTLNGLPLAATTQRRRFERHRRALIPAGQRVSRCTRPGESHPGSIHSDGTYVGRSAPEIDIFEAQVYTTISR</sequence>
<dbReference type="InterPro" id="IPR013320">
    <property type="entry name" value="ConA-like_dom_sf"/>
</dbReference>
<keyword evidence="4" id="KW-0961">Cell wall biogenesis/degradation</keyword>
<feature type="region of interest" description="Disordered" evidence="5">
    <location>
        <begin position="312"/>
        <end position="332"/>
    </location>
</feature>
<dbReference type="PANTHER" id="PTHR31361:SF1">
    <property type="entry name" value="BETA-GLUCAN SYNTHESIS-ASSOCIATED PROTEIN KRE6-RELATED"/>
    <property type="match status" value="1"/>
</dbReference>
<evidence type="ECO:0000256" key="2">
    <source>
        <dbReference type="ARBA" id="ARBA00023136"/>
    </source>
</evidence>
<evidence type="ECO:0000256" key="3">
    <source>
        <dbReference type="ARBA" id="ARBA00023180"/>
    </source>
</evidence>
<evidence type="ECO:0000256" key="4">
    <source>
        <dbReference type="ARBA" id="ARBA00023316"/>
    </source>
</evidence>
<evidence type="ECO:0000256" key="5">
    <source>
        <dbReference type="SAM" id="MobiDB-lite"/>
    </source>
</evidence>
<protein>
    <submittedName>
        <fullName evidence="6">Glycoside hydrolase family 16 protein</fullName>
    </submittedName>
</protein>
<gene>
    <name evidence="6" type="ORF">FIBSPDRAFT_940841</name>
</gene>
<organism evidence="6 7">
    <name type="scientific">Athelia psychrophila</name>
    <dbReference type="NCBI Taxonomy" id="1759441"/>
    <lineage>
        <taxon>Eukaryota</taxon>
        <taxon>Fungi</taxon>
        <taxon>Dikarya</taxon>
        <taxon>Basidiomycota</taxon>
        <taxon>Agaricomycotina</taxon>
        <taxon>Agaricomycetes</taxon>
        <taxon>Agaricomycetidae</taxon>
        <taxon>Atheliales</taxon>
        <taxon>Atheliaceae</taxon>
        <taxon>Athelia</taxon>
    </lineage>
</organism>
<dbReference type="STRING" id="436010.A0A167V7P2"/>
<evidence type="ECO:0000256" key="1">
    <source>
        <dbReference type="ARBA" id="ARBA00004370"/>
    </source>
</evidence>
<dbReference type="Pfam" id="PF03935">
    <property type="entry name" value="SKN1_KRE6_Sbg1"/>
    <property type="match status" value="1"/>
</dbReference>
<evidence type="ECO:0000313" key="6">
    <source>
        <dbReference type="EMBL" id="KZP04728.1"/>
    </source>
</evidence>
<dbReference type="GO" id="GO:0006078">
    <property type="term" value="P:(1-&gt;6)-beta-D-glucan biosynthetic process"/>
    <property type="evidence" value="ECO:0007669"/>
    <property type="project" value="TreeGrafter"/>
</dbReference>
<proteinExistence type="predicted"/>
<keyword evidence="2" id="KW-0472">Membrane</keyword>
<dbReference type="Gene3D" id="2.60.120.200">
    <property type="match status" value="1"/>
</dbReference>
<dbReference type="SUPFAM" id="SSF49899">
    <property type="entry name" value="Concanavalin A-like lectins/glucanases"/>
    <property type="match status" value="1"/>
</dbReference>
<evidence type="ECO:0000313" key="7">
    <source>
        <dbReference type="Proteomes" id="UP000076532"/>
    </source>
</evidence>
<dbReference type="InterPro" id="IPR005629">
    <property type="entry name" value="Skn1/Kre6/Sbg1"/>
</dbReference>
<name>A0A167V7P2_9AGAM</name>
<dbReference type="PANTHER" id="PTHR31361">
    <property type="entry name" value="BETA-GLUCAN SYNTHESIS-ASSOCIATED PROTEIN KRE6-RELATED"/>
    <property type="match status" value="1"/>
</dbReference>
<feature type="region of interest" description="Disordered" evidence="5">
    <location>
        <begin position="51"/>
        <end position="94"/>
    </location>
</feature>
<dbReference type="OrthoDB" id="412647at2759"/>
<dbReference type="GO" id="GO:0015926">
    <property type="term" value="F:glucosidase activity"/>
    <property type="evidence" value="ECO:0007669"/>
    <property type="project" value="TreeGrafter"/>
</dbReference>
<reference evidence="6 7" key="1">
    <citation type="journal article" date="2016" name="Mol. Biol. Evol.">
        <title>Comparative Genomics of Early-Diverging Mushroom-Forming Fungi Provides Insights into the Origins of Lignocellulose Decay Capabilities.</title>
        <authorList>
            <person name="Nagy L.G."/>
            <person name="Riley R."/>
            <person name="Tritt A."/>
            <person name="Adam C."/>
            <person name="Daum C."/>
            <person name="Floudas D."/>
            <person name="Sun H."/>
            <person name="Yadav J.S."/>
            <person name="Pangilinan J."/>
            <person name="Larsson K.H."/>
            <person name="Matsuura K."/>
            <person name="Barry K."/>
            <person name="Labutti K."/>
            <person name="Kuo R."/>
            <person name="Ohm R.A."/>
            <person name="Bhattacharya S.S."/>
            <person name="Shirouzu T."/>
            <person name="Yoshinaga Y."/>
            <person name="Martin F.M."/>
            <person name="Grigoriev I.V."/>
            <person name="Hibbett D.S."/>
        </authorList>
    </citation>
    <scope>NUCLEOTIDE SEQUENCE [LARGE SCALE GENOMIC DNA]</scope>
    <source>
        <strain evidence="6 7">CBS 109695</strain>
    </source>
</reference>
<dbReference type="Proteomes" id="UP000076532">
    <property type="component" value="Unassembled WGS sequence"/>
</dbReference>
<dbReference type="GO" id="GO:0031505">
    <property type="term" value="P:fungal-type cell wall organization"/>
    <property type="evidence" value="ECO:0007669"/>
    <property type="project" value="TreeGrafter"/>
</dbReference>